<dbReference type="RefSeq" id="WP_046467325.1">
    <property type="nucleotide sequence ID" value="NZ_JAUOQO010000004.1"/>
</dbReference>
<comment type="caution">
    <text evidence="1">The sequence shown here is derived from an EMBL/GenBank/DDBJ whole genome shotgun (WGS) entry which is preliminary data.</text>
</comment>
<sequence>MAKNLESFQSITPLQELENIYQTKIVNTVQVEEWNQEYEAMEFELFQYRIKSRLGKKTPKKKGYFVTLWEKDKNHQNIPIHFDKMSDYLIIHIFDQELNGMFVFDKKTLLTKGILRNMNHKGKMAFRVYPTWDTDLNTTAFKTQQWQKSHFIDLSQTSLKQQKPKLDSLLNHEIN</sequence>
<reference evidence="1" key="1">
    <citation type="submission" date="2023-07" db="EMBL/GenBank/DDBJ databases">
        <title>Genome content predicts the carbon catabolic preferences of heterotrophic bacteria.</title>
        <authorList>
            <person name="Gralka M."/>
        </authorList>
    </citation>
    <scope>NUCLEOTIDE SEQUENCE</scope>
    <source>
        <strain evidence="1">E2R20</strain>
    </source>
</reference>
<dbReference type="Gene3D" id="3.40.1350.140">
    <property type="entry name" value="MepB-like"/>
    <property type="match status" value="1"/>
</dbReference>
<dbReference type="PIRSF" id="PIRSF032285">
    <property type="entry name" value="UCP032285"/>
    <property type="match status" value="1"/>
</dbReference>
<dbReference type="InterPro" id="IPR011235">
    <property type="entry name" value="MepB-like"/>
</dbReference>
<dbReference type="AlphaFoldDB" id="A0AAW7YN76"/>
<keyword evidence="2" id="KW-1185">Reference proteome</keyword>
<dbReference type="InterPro" id="IPR038231">
    <property type="entry name" value="MepB-like_sf"/>
</dbReference>
<gene>
    <name evidence="1" type="ORF">Q4528_05810</name>
</gene>
<organism evidence="1 2">
    <name type="scientific">Staphylococcus pasteuri_A</name>
    <dbReference type="NCBI Taxonomy" id="3062664"/>
    <lineage>
        <taxon>Bacteria</taxon>
        <taxon>Bacillati</taxon>
        <taxon>Bacillota</taxon>
        <taxon>Bacilli</taxon>
        <taxon>Bacillales</taxon>
        <taxon>Staphylococcaceae</taxon>
        <taxon>Staphylococcus</taxon>
    </lineage>
</organism>
<protein>
    <submittedName>
        <fullName evidence="1">MepB family protein</fullName>
    </submittedName>
</protein>
<dbReference type="Pfam" id="PF08877">
    <property type="entry name" value="MepB-like"/>
    <property type="match status" value="1"/>
</dbReference>
<dbReference type="EMBL" id="JAUOQO010000004">
    <property type="protein sequence ID" value="MDO6573670.1"/>
    <property type="molecule type" value="Genomic_DNA"/>
</dbReference>
<name>A0AAW7YN76_9STAP</name>
<evidence type="ECO:0000313" key="2">
    <source>
        <dbReference type="Proteomes" id="UP001170310"/>
    </source>
</evidence>
<dbReference type="Proteomes" id="UP001170310">
    <property type="component" value="Unassembled WGS sequence"/>
</dbReference>
<proteinExistence type="predicted"/>
<evidence type="ECO:0000313" key="1">
    <source>
        <dbReference type="EMBL" id="MDO6573670.1"/>
    </source>
</evidence>
<accession>A0AAW7YN76</accession>